<protein>
    <submittedName>
        <fullName evidence="2">La-related protein 1C-like</fullName>
    </submittedName>
</protein>
<dbReference type="EMBL" id="SMMG02000005">
    <property type="protein sequence ID" value="KAA3474500.1"/>
    <property type="molecule type" value="Genomic_DNA"/>
</dbReference>
<name>A0A5B6VYW8_9ROSI</name>
<dbReference type="PANTHER" id="PTHR22792">
    <property type="entry name" value="LUPUS LA PROTEIN-RELATED"/>
    <property type="match status" value="1"/>
</dbReference>
<gene>
    <name evidence="2" type="ORF">EPI10_024782</name>
</gene>
<reference evidence="3" key="1">
    <citation type="journal article" date="2019" name="Plant Biotechnol. J.">
        <title>Genome sequencing of the Australian wild diploid species Gossypium australe highlights disease resistance and delayed gland morphogenesis.</title>
        <authorList>
            <person name="Cai Y."/>
            <person name="Cai X."/>
            <person name="Wang Q."/>
            <person name="Wang P."/>
            <person name="Zhang Y."/>
            <person name="Cai C."/>
            <person name="Xu Y."/>
            <person name="Wang K."/>
            <person name="Zhou Z."/>
            <person name="Wang C."/>
            <person name="Geng S."/>
            <person name="Li B."/>
            <person name="Dong Q."/>
            <person name="Hou Y."/>
            <person name="Wang H."/>
            <person name="Ai P."/>
            <person name="Liu Z."/>
            <person name="Yi F."/>
            <person name="Sun M."/>
            <person name="An G."/>
            <person name="Cheng J."/>
            <person name="Zhang Y."/>
            <person name="Shi Q."/>
            <person name="Xie Y."/>
            <person name="Shi X."/>
            <person name="Chang Y."/>
            <person name="Huang F."/>
            <person name="Chen Y."/>
            <person name="Hong S."/>
            <person name="Mi L."/>
            <person name="Sun Q."/>
            <person name="Zhang L."/>
            <person name="Zhou B."/>
            <person name="Peng R."/>
            <person name="Zhang X."/>
            <person name="Liu F."/>
        </authorList>
    </citation>
    <scope>NUCLEOTIDE SEQUENCE [LARGE SCALE GENOMIC DNA]</scope>
    <source>
        <strain evidence="3">cv. PA1801</strain>
    </source>
</reference>
<feature type="compositionally biased region" description="Low complexity" evidence="1">
    <location>
        <begin position="124"/>
        <end position="140"/>
    </location>
</feature>
<comment type="caution">
    <text evidence="2">The sequence shown here is derived from an EMBL/GenBank/DDBJ whole genome shotgun (WGS) entry which is preliminary data.</text>
</comment>
<feature type="compositionally biased region" description="Low complexity" evidence="1">
    <location>
        <begin position="192"/>
        <end position="203"/>
    </location>
</feature>
<feature type="compositionally biased region" description="Low complexity" evidence="1">
    <location>
        <begin position="149"/>
        <end position="163"/>
    </location>
</feature>
<feature type="region of interest" description="Disordered" evidence="1">
    <location>
        <begin position="124"/>
        <end position="283"/>
    </location>
</feature>
<dbReference type="GO" id="GO:0003723">
    <property type="term" value="F:RNA binding"/>
    <property type="evidence" value="ECO:0007669"/>
    <property type="project" value="TreeGrafter"/>
</dbReference>
<dbReference type="PANTHER" id="PTHR22792:SF132">
    <property type="entry name" value="LA-RELATED PROTEIN 1"/>
    <property type="match status" value="1"/>
</dbReference>
<evidence type="ECO:0000256" key="1">
    <source>
        <dbReference type="SAM" id="MobiDB-lite"/>
    </source>
</evidence>
<evidence type="ECO:0000313" key="3">
    <source>
        <dbReference type="Proteomes" id="UP000325315"/>
    </source>
</evidence>
<keyword evidence="3" id="KW-1185">Reference proteome</keyword>
<evidence type="ECO:0000313" key="2">
    <source>
        <dbReference type="EMBL" id="KAA3474500.1"/>
    </source>
</evidence>
<accession>A0A5B6VYW8</accession>
<dbReference type="OrthoDB" id="340227at2759"/>
<proteinExistence type="predicted"/>
<dbReference type="InterPro" id="IPR045180">
    <property type="entry name" value="La_dom_prot"/>
</dbReference>
<dbReference type="Proteomes" id="UP000325315">
    <property type="component" value="Unassembled WGS sequence"/>
</dbReference>
<feature type="region of interest" description="Disordered" evidence="1">
    <location>
        <begin position="50"/>
        <end position="108"/>
    </location>
</feature>
<dbReference type="AlphaFoldDB" id="A0A5B6VYW8"/>
<organism evidence="2 3">
    <name type="scientific">Gossypium australe</name>
    <dbReference type="NCBI Taxonomy" id="47621"/>
    <lineage>
        <taxon>Eukaryota</taxon>
        <taxon>Viridiplantae</taxon>
        <taxon>Streptophyta</taxon>
        <taxon>Embryophyta</taxon>
        <taxon>Tracheophyta</taxon>
        <taxon>Spermatophyta</taxon>
        <taxon>Magnoliopsida</taxon>
        <taxon>eudicotyledons</taxon>
        <taxon>Gunneridae</taxon>
        <taxon>Pentapetalae</taxon>
        <taxon>rosids</taxon>
        <taxon>malvids</taxon>
        <taxon>Malvales</taxon>
        <taxon>Malvaceae</taxon>
        <taxon>Malvoideae</taxon>
        <taxon>Gossypium</taxon>
    </lineage>
</organism>
<sequence>MGANINMANFSTSAVLTAVNHSPSCPDQSHPATRPISASWSQIVLGESEPLAGVPLSPSSSSSSSTAVIEPPVTTAVEGEGVDNVSAGPNGNAGKRPAWNKPSDGATEFGPVIEADAWPALSKSARVSSKPSSDSSRALPDGSPSVAPLSQGSGSTSLLSSSQKQAKNVEKLNLNSTPNHAMPARQRSMKRNSNNSASSGGLLQPPPQGPLVEAPVNGPSSRDHIQRSGFVSQAGNDQPRNSFRHRNAGPRPRGDGSHHQNYGGRRNPALGNQDWNGRNFNSRDAHMQPRVVPRLMRHQPPAPPPNAAPFIAPPPVRPFGTPVGYPELASQFYFIPAPPPESLRGVPFVAPMPPVLFPAPEPPDRQLHANIVNQIDYYFRLCFVLHVDLGQLGKLLEALELVSFSDSDILLGKGELILGLSAKATFSMASSFQVSLLTDNIQLIRDALRSSTVVEVQGEKVRKRIDWMRWILPPSVKFPAMSGQDMLVARVQDISLDQRTADVSGSRNQEDACAGLSDRSSSGEFNNRSQIFSSEGTAVSAQSVAASN</sequence>
<feature type="region of interest" description="Disordered" evidence="1">
    <location>
        <begin position="500"/>
        <end position="529"/>
    </location>
</feature>
<feature type="compositionally biased region" description="Polar residues" evidence="1">
    <location>
        <begin position="518"/>
        <end position="529"/>
    </location>
</feature>
<feature type="compositionally biased region" description="Polar residues" evidence="1">
    <location>
        <begin position="229"/>
        <end position="241"/>
    </location>
</feature>